<feature type="domain" description="EDC4-like protein pdc1 beta-propeller" evidence="7">
    <location>
        <begin position="482"/>
        <end position="824"/>
    </location>
</feature>
<feature type="compositionally biased region" description="Low complexity" evidence="6">
    <location>
        <begin position="110"/>
        <end position="120"/>
    </location>
</feature>
<dbReference type="OrthoDB" id="21128at2759"/>
<dbReference type="Proteomes" id="UP000243515">
    <property type="component" value="Unassembled WGS sequence"/>
</dbReference>
<feature type="region of interest" description="Disordered" evidence="6">
    <location>
        <begin position="166"/>
        <end position="200"/>
    </location>
</feature>
<feature type="region of interest" description="Disordered" evidence="6">
    <location>
        <begin position="1"/>
        <end position="127"/>
    </location>
</feature>
<dbReference type="FunFam" id="2.130.10.10:FF:000817">
    <property type="entry name" value="WGS project CABT00000000 data, contig 2.15"/>
    <property type="match status" value="1"/>
</dbReference>
<evidence type="ECO:0000313" key="9">
    <source>
        <dbReference type="Proteomes" id="UP000243515"/>
    </source>
</evidence>
<name>A0A232LV81_9EURO</name>
<keyword evidence="3" id="KW-0963">Cytoplasm</keyword>
<dbReference type="InterPro" id="IPR015943">
    <property type="entry name" value="WD40/YVTN_repeat-like_dom_sf"/>
</dbReference>
<feature type="region of interest" description="Disordered" evidence="6">
    <location>
        <begin position="960"/>
        <end position="1104"/>
    </location>
</feature>
<dbReference type="GO" id="GO:0031087">
    <property type="term" value="P:deadenylation-independent decapping of nuclear-transcribed mRNA"/>
    <property type="evidence" value="ECO:0007669"/>
    <property type="project" value="InterPro"/>
</dbReference>
<dbReference type="Gene3D" id="2.130.10.10">
    <property type="entry name" value="YVTN repeat-like/Quinoprotein amine dehydrogenase"/>
    <property type="match status" value="1"/>
</dbReference>
<feature type="compositionally biased region" description="Low complexity" evidence="6">
    <location>
        <begin position="166"/>
        <end position="176"/>
    </location>
</feature>
<feature type="region of interest" description="Disordered" evidence="6">
    <location>
        <begin position="391"/>
        <end position="422"/>
    </location>
</feature>
<dbReference type="InterPro" id="IPR045152">
    <property type="entry name" value="EDC4-like"/>
</dbReference>
<feature type="compositionally biased region" description="Basic and acidic residues" evidence="6">
    <location>
        <begin position="407"/>
        <end position="420"/>
    </location>
</feature>
<dbReference type="SUPFAM" id="SSF50978">
    <property type="entry name" value="WD40 repeat-like"/>
    <property type="match status" value="1"/>
</dbReference>
<dbReference type="PANTHER" id="PTHR15598:SF5">
    <property type="entry name" value="ENHANCER OF MRNA-DECAPPING PROTEIN 4"/>
    <property type="match status" value="1"/>
</dbReference>
<comment type="subcellular location">
    <subcellularLocation>
        <location evidence="1">Cytoplasm</location>
        <location evidence="1">P-body</location>
    </subcellularLocation>
</comment>
<keyword evidence="9" id="KW-1185">Reference proteome</keyword>
<feature type="compositionally biased region" description="Polar residues" evidence="6">
    <location>
        <begin position="81"/>
        <end position="99"/>
    </location>
</feature>
<dbReference type="InterPro" id="IPR055393">
    <property type="entry name" value="Beta-prop_EDC4L"/>
</dbReference>
<dbReference type="EMBL" id="NPHW01004331">
    <property type="protein sequence ID" value="OXV08080.1"/>
    <property type="molecule type" value="Genomic_DNA"/>
</dbReference>
<organism evidence="8 9">
    <name type="scientific">Elaphomyces granulatus</name>
    <dbReference type="NCBI Taxonomy" id="519963"/>
    <lineage>
        <taxon>Eukaryota</taxon>
        <taxon>Fungi</taxon>
        <taxon>Dikarya</taxon>
        <taxon>Ascomycota</taxon>
        <taxon>Pezizomycotina</taxon>
        <taxon>Eurotiomycetes</taxon>
        <taxon>Eurotiomycetidae</taxon>
        <taxon>Eurotiales</taxon>
        <taxon>Elaphomycetaceae</taxon>
        <taxon>Elaphomyces</taxon>
    </lineage>
</organism>
<feature type="compositionally biased region" description="Basic and acidic residues" evidence="6">
    <location>
        <begin position="966"/>
        <end position="983"/>
    </location>
</feature>
<evidence type="ECO:0000259" key="7">
    <source>
        <dbReference type="Pfam" id="PF24106"/>
    </source>
</evidence>
<feature type="compositionally biased region" description="Low complexity" evidence="6">
    <location>
        <begin position="1043"/>
        <end position="1055"/>
    </location>
</feature>
<feature type="compositionally biased region" description="Basic and acidic residues" evidence="6">
    <location>
        <begin position="325"/>
        <end position="338"/>
    </location>
</feature>
<feature type="compositionally biased region" description="Polar residues" evidence="6">
    <location>
        <begin position="20"/>
        <end position="42"/>
    </location>
</feature>
<feature type="region of interest" description="Disordered" evidence="6">
    <location>
        <begin position="132"/>
        <end position="151"/>
    </location>
</feature>
<accession>A0A232LV81</accession>
<dbReference type="GO" id="GO:0000932">
    <property type="term" value="C:P-body"/>
    <property type="evidence" value="ECO:0007669"/>
    <property type="project" value="UniProtKB-SubCell"/>
</dbReference>
<protein>
    <recommendedName>
        <fullName evidence="7">EDC4-like protein pdc1 beta-propeller domain-containing protein</fullName>
    </recommendedName>
</protein>
<comment type="caution">
    <text evidence="8">The sequence shown here is derived from an EMBL/GenBank/DDBJ whole genome shotgun (WGS) entry which is preliminary data.</text>
</comment>
<keyword evidence="4" id="KW-0853">WD repeat</keyword>
<evidence type="ECO:0000256" key="5">
    <source>
        <dbReference type="ARBA" id="ARBA00022737"/>
    </source>
</evidence>
<evidence type="ECO:0000256" key="3">
    <source>
        <dbReference type="ARBA" id="ARBA00022490"/>
    </source>
</evidence>
<keyword evidence="5" id="KW-0677">Repeat</keyword>
<comment type="similarity">
    <text evidence="2">Belongs to the WD repeat EDC4 family.</text>
</comment>
<feature type="region of interest" description="Disordered" evidence="6">
    <location>
        <begin position="1347"/>
        <end position="1376"/>
    </location>
</feature>
<feature type="region of interest" description="Disordered" evidence="6">
    <location>
        <begin position="300"/>
        <end position="338"/>
    </location>
</feature>
<proteinExistence type="inferred from homology"/>
<dbReference type="Pfam" id="PF24106">
    <property type="entry name" value="Beta-prop_EDC4L"/>
    <property type="match status" value="1"/>
</dbReference>
<feature type="compositionally biased region" description="Polar residues" evidence="6">
    <location>
        <begin position="303"/>
        <end position="318"/>
    </location>
</feature>
<feature type="compositionally biased region" description="Low complexity" evidence="6">
    <location>
        <begin position="1089"/>
        <end position="1101"/>
    </location>
</feature>
<gene>
    <name evidence="8" type="ORF">Egran_04155</name>
</gene>
<evidence type="ECO:0000256" key="1">
    <source>
        <dbReference type="ARBA" id="ARBA00004201"/>
    </source>
</evidence>
<evidence type="ECO:0000256" key="4">
    <source>
        <dbReference type="ARBA" id="ARBA00022574"/>
    </source>
</evidence>
<feature type="compositionally biased region" description="Low complexity" evidence="6">
    <location>
        <begin position="1352"/>
        <end position="1365"/>
    </location>
</feature>
<feature type="compositionally biased region" description="Polar residues" evidence="6">
    <location>
        <begin position="219"/>
        <end position="245"/>
    </location>
</feature>
<sequence>MSTPSDLQALFASIKPRPSPSNMATQDSQPHQFHQGSRQQSYEGLGLVPPYRNPSAPSSMYSPGPSKTPPQHSPDVLGPNVPTSRGDQQQQTNDRTVNLLNLLKFSHNTQPVGQQQQQQPQPQPPTMNFMQSAVQHAQESGSGEPQKTHTKTISASDLVASFMAKPAATTPSSTAAVGSISHHPERDTVGESPPAPHTTTDDMQEMLRRLLKLDEPTHPRSQQSPAISSPLKSLVTENDPTNENGTAARLSPTDSAKRDSRMHVFGSGDSQENLHFEVPKPAPPKGGIFTYVNPFAQLAAASSPRNRTPQPKSRSRSGSPAVETIKPKRETSRTWKSDGKMETELLGIPRPGISAPTFAEVVQQSLSQPTEGKEKVSEALYDIAGEVDREVEEAPLGEPASQPESAAEGKEETDNDKNQDVTEEIVPETLKEDGMADGSPADHWESAEEGVGKEAERVVPVLNFPLKPFISVNVKPRSDKLSSFRDEDGMLDVARLKKEFDQLDRCLTSATSEYIVYALAKIGGIRIIRQDDGSDKQVFRSARDRIFHVTLCTSAATTATPKDQAVLGIGVSGTVYWATIFRSEMDFFQTDTLESESLIFPPYPASDENTSGGQLKTRARRTSRHPELFGIGRGKNIYVIPPHAAMSGDYGVSGSQRTVDIEKFLKERSLKIVTGKAGKDFTFSEDDSVIASLDKTGRVRFWDIREMTDNWKWTQPNAPAPPEVRVPLSTFVTGSPNEKSWPTSVLFIDKLRPYVKSIALRYILVGLRQNHTLQLWDIGLGKAVQELNFPHENESDAICSVAYHPGSGIIVVGHPTRNSIYFVHLSSPRYSVQPMSQALFIKRSSEKDGSFPKPEATACMSGIREISFASKGQLRSVDLLNKLSNVQRGPEDETLFELYVMYSRGVTCLNIKKEDLGWTSDNKIIQHVDALEDGYIEVNDLPSFPSYVTDEPSVNGDAAANLQKTTSKDIARDAGKDSSKKTSELGVDSASGIVASRNASPTKPSLKKKLNEDQSEVAATNGVDKAPEKKKKKKGSREPGGVTTTIPPIQTTIEASADRRAASPSRTMPPVMEIDDVPTEQPMATNQGPSSATTSAIPPASDQKVDIGIPGEFVKQIEKGVCSEVIRNVGQELDGLYRRFDEDRRAWDAASAAKQDQILRLVSSTLSDNVEKNLARIVSSSIDTEVVPTIVNTTSAALNKLVNDVVSNQLTQTISSEVRTVLEDSVSRTVQQLQPEVINTISDAVSKKLAPHLETNISKVLQSTIAPVLKNTALRVEKMGQEIEKQLQAQLKQFEIQRQNDSFKVDQLTTLVRGLSDTVASMAAAQTGYQTEILRLNRRLTSRQIEEENRRVSQVQQPQSQQPQQAGYPATPSPPRTVEEIELADITQLMHEGRYEEGSVKWLQSSQQADLFDNLFVRVNPTYLNTLSPIVSLSVGVAVTSSLQTNVSERLAWLEVVLQTVNLMDADIREVAPKIMDILIQRLDALYMSTAENNPQDHILRKIPPLSRRAQALRVP</sequence>
<evidence type="ECO:0000256" key="6">
    <source>
        <dbReference type="SAM" id="MobiDB-lite"/>
    </source>
</evidence>
<evidence type="ECO:0000313" key="8">
    <source>
        <dbReference type="EMBL" id="OXV08080.1"/>
    </source>
</evidence>
<dbReference type="InterPro" id="IPR036322">
    <property type="entry name" value="WD40_repeat_dom_sf"/>
</dbReference>
<reference evidence="8 9" key="1">
    <citation type="journal article" date="2015" name="Environ. Microbiol.">
        <title>Metagenome sequence of Elaphomyces granulatus from sporocarp tissue reveals Ascomycota ectomycorrhizal fingerprints of genome expansion and a Proteobacteria-rich microbiome.</title>
        <authorList>
            <person name="Quandt C.A."/>
            <person name="Kohler A."/>
            <person name="Hesse C.N."/>
            <person name="Sharpton T.J."/>
            <person name="Martin F."/>
            <person name="Spatafora J.W."/>
        </authorList>
    </citation>
    <scope>NUCLEOTIDE SEQUENCE [LARGE SCALE GENOMIC DNA]</scope>
    <source>
        <strain evidence="8 9">OSC145934</strain>
    </source>
</reference>
<evidence type="ECO:0000256" key="2">
    <source>
        <dbReference type="ARBA" id="ARBA00009639"/>
    </source>
</evidence>
<dbReference type="PANTHER" id="PTHR15598">
    <property type="entry name" value="ENHANCER OF MRNA-DECAPPING PROTEIN 4"/>
    <property type="match status" value="1"/>
</dbReference>
<feature type="region of interest" description="Disordered" evidence="6">
    <location>
        <begin position="216"/>
        <end position="275"/>
    </location>
</feature>